<dbReference type="InterPro" id="IPR032816">
    <property type="entry name" value="VTT_dom"/>
</dbReference>
<evidence type="ECO:0000256" key="3">
    <source>
        <dbReference type="ARBA" id="ARBA00022692"/>
    </source>
</evidence>
<reference evidence="9" key="1">
    <citation type="journal article" date="2019" name="Int. J. Syst. Evol. Microbiol.">
        <title>The Global Catalogue of Microorganisms (GCM) 10K type strain sequencing project: providing services to taxonomists for standard genome sequencing and annotation.</title>
        <authorList>
            <consortium name="The Broad Institute Genomics Platform"/>
            <consortium name="The Broad Institute Genome Sequencing Center for Infectious Disease"/>
            <person name="Wu L."/>
            <person name="Ma J."/>
        </authorList>
    </citation>
    <scope>NUCLEOTIDE SEQUENCE [LARGE SCALE GENOMIC DNA]</scope>
    <source>
        <strain evidence="9">CGMCC 4.7177</strain>
    </source>
</reference>
<keyword evidence="5 6" id="KW-0472">Membrane</keyword>
<evidence type="ECO:0000313" key="9">
    <source>
        <dbReference type="Proteomes" id="UP001597218"/>
    </source>
</evidence>
<feature type="domain" description="VTT" evidence="7">
    <location>
        <begin position="35"/>
        <end position="153"/>
    </location>
</feature>
<proteinExistence type="inferred from homology"/>
<evidence type="ECO:0000256" key="6">
    <source>
        <dbReference type="RuleBase" id="RU366058"/>
    </source>
</evidence>
<evidence type="ECO:0000256" key="1">
    <source>
        <dbReference type="ARBA" id="ARBA00004651"/>
    </source>
</evidence>
<evidence type="ECO:0000256" key="5">
    <source>
        <dbReference type="ARBA" id="ARBA00023136"/>
    </source>
</evidence>
<gene>
    <name evidence="8" type="ORF">ACFSFY_03365</name>
</gene>
<feature type="transmembrane region" description="Helical" evidence="6">
    <location>
        <begin position="155"/>
        <end position="178"/>
    </location>
</feature>
<dbReference type="EMBL" id="JBHUGI010000006">
    <property type="protein sequence ID" value="MFD1927099.1"/>
    <property type="molecule type" value="Genomic_DNA"/>
</dbReference>
<dbReference type="PANTHER" id="PTHR12677:SF55">
    <property type="entry name" value="UNDECAPRENYL PHOSPHATE TRANSPORTER SAOUHSC_00901-RELATED"/>
    <property type="match status" value="1"/>
</dbReference>
<comment type="caution">
    <text evidence="6">Lacks conserved residue(s) required for the propagation of feature annotation.</text>
</comment>
<evidence type="ECO:0000256" key="2">
    <source>
        <dbReference type="ARBA" id="ARBA00022475"/>
    </source>
</evidence>
<accession>A0ABW4SCK9</accession>
<feature type="transmembrane region" description="Helical" evidence="6">
    <location>
        <begin position="101"/>
        <end position="125"/>
    </location>
</feature>
<dbReference type="PANTHER" id="PTHR12677">
    <property type="entry name" value="GOLGI APPARATUS MEMBRANE PROTEIN TVP38-RELATED"/>
    <property type="match status" value="1"/>
</dbReference>
<keyword evidence="3 6" id="KW-0812">Transmembrane</keyword>
<organism evidence="8 9">
    <name type="scientific">Sporosarcina siberiensis</name>
    <dbReference type="NCBI Taxonomy" id="1365606"/>
    <lineage>
        <taxon>Bacteria</taxon>
        <taxon>Bacillati</taxon>
        <taxon>Bacillota</taxon>
        <taxon>Bacilli</taxon>
        <taxon>Bacillales</taxon>
        <taxon>Caryophanaceae</taxon>
        <taxon>Sporosarcina</taxon>
    </lineage>
</organism>
<evidence type="ECO:0000313" key="8">
    <source>
        <dbReference type="EMBL" id="MFD1927099.1"/>
    </source>
</evidence>
<evidence type="ECO:0000259" key="7">
    <source>
        <dbReference type="Pfam" id="PF09335"/>
    </source>
</evidence>
<dbReference type="RefSeq" id="WP_381535755.1">
    <property type="nucleotide sequence ID" value="NZ_JBHUGI010000006.1"/>
</dbReference>
<keyword evidence="4 6" id="KW-1133">Transmembrane helix</keyword>
<sequence length="188" mass="20368">MFKVEEILQCFENNSLIAAGISIILNISISILGFIPSIFITAANIGFFGFGKGLILSILGEALGAMISFYLYRKGINKVKTKISINNKYLSRLQQTRGKEAFLLIFATRVFPFVPSGLVTLASAGSSVGMLNFSMASTLGKIPALVIEAYSTQQILYWNGQGKVILGISSIIIISILIRKSNSKYSGL</sequence>
<feature type="transmembrane region" description="Helical" evidence="6">
    <location>
        <begin position="54"/>
        <end position="72"/>
    </location>
</feature>
<comment type="similarity">
    <text evidence="6">Belongs to the TVP38/TMEM64 family.</text>
</comment>
<evidence type="ECO:0000256" key="4">
    <source>
        <dbReference type="ARBA" id="ARBA00022989"/>
    </source>
</evidence>
<protein>
    <recommendedName>
        <fullName evidence="6">TVP38/TMEM64 family membrane protein</fullName>
    </recommendedName>
</protein>
<dbReference type="InterPro" id="IPR015414">
    <property type="entry name" value="TMEM64"/>
</dbReference>
<dbReference type="Pfam" id="PF09335">
    <property type="entry name" value="VTT_dom"/>
    <property type="match status" value="1"/>
</dbReference>
<keyword evidence="2 6" id="KW-1003">Cell membrane</keyword>
<comment type="subcellular location">
    <subcellularLocation>
        <location evidence="1 6">Cell membrane</location>
        <topology evidence="1 6">Multi-pass membrane protein</topology>
    </subcellularLocation>
</comment>
<feature type="transmembrane region" description="Helical" evidence="6">
    <location>
        <begin position="21"/>
        <end position="48"/>
    </location>
</feature>
<keyword evidence="9" id="KW-1185">Reference proteome</keyword>
<name>A0ABW4SCK9_9BACL</name>
<comment type="caution">
    <text evidence="8">The sequence shown here is derived from an EMBL/GenBank/DDBJ whole genome shotgun (WGS) entry which is preliminary data.</text>
</comment>
<dbReference type="Proteomes" id="UP001597218">
    <property type="component" value="Unassembled WGS sequence"/>
</dbReference>